<protein>
    <submittedName>
        <fullName evidence="2">Uncharacterized protein</fullName>
    </submittedName>
</protein>
<sequence length="180" mass="21146">MEIDEELAKQLKAKELKSKQEMLLKKKSSEISPEERSTGHDEQFRVSSPKRTIFSNPDRDSYQKVKVIKPTNSKNRIFLHPRMLGEKEAEEPNLDLNMENETARNMLKKPHKGVVFSSKGRLKFMRICQKHILSSEFIKGIIGLLKRTRDQDEPLRVKIIEELTWFLSFPQWLINLRNKG</sequence>
<feature type="compositionally biased region" description="Polar residues" evidence="1">
    <location>
        <begin position="45"/>
        <end position="55"/>
    </location>
</feature>
<gene>
    <name evidence="2" type="ORF">LVIROSA_LOCUS31166</name>
</gene>
<proteinExistence type="predicted"/>
<comment type="caution">
    <text evidence="2">The sequence shown here is derived from an EMBL/GenBank/DDBJ whole genome shotgun (WGS) entry which is preliminary data.</text>
</comment>
<name>A0AAU9P5U5_9ASTR</name>
<evidence type="ECO:0000313" key="2">
    <source>
        <dbReference type="EMBL" id="CAH1445404.1"/>
    </source>
</evidence>
<evidence type="ECO:0000256" key="1">
    <source>
        <dbReference type="SAM" id="MobiDB-lite"/>
    </source>
</evidence>
<evidence type="ECO:0000313" key="3">
    <source>
        <dbReference type="Proteomes" id="UP001157418"/>
    </source>
</evidence>
<keyword evidence="3" id="KW-1185">Reference proteome</keyword>
<feature type="region of interest" description="Disordered" evidence="1">
    <location>
        <begin position="19"/>
        <end position="57"/>
    </location>
</feature>
<accession>A0AAU9P5U5</accession>
<feature type="compositionally biased region" description="Basic and acidic residues" evidence="1">
    <location>
        <begin position="19"/>
        <end position="44"/>
    </location>
</feature>
<reference evidence="2 3" key="1">
    <citation type="submission" date="2022-01" db="EMBL/GenBank/DDBJ databases">
        <authorList>
            <person name="Xiong W."/>
            <person name="Schranz E."/>
        </authorList>
    </citation>
    <scope>NUCLEOTIDE SEQUENCE [LARGE SCALE GENOMIC DNA]</scope>
</reference>
<dbReference type="Proteomes" id="UP001157418">
    <property type="component" value="Unassembled WGS sequence"/>
</dbReference>
<dbReference type="EMBL" id="CAKMRJ010005523">
    <property type="protein sequence ID" value="CAH1445404.1"/>
    <property type="molecule type" value="Genomic_DNA"/>
</dbReference>
<dbReference type="AlphaFoldDB" id="A0AAU9P5U5"/>
<organism evidence="2 3">
    <name type="scientific">Lactuca virosa</name>
    <dbReference type="NCBI Taxonomy" id="75947"/>
    <lineage>
        <taxon>Eukaryota</taxon>
        <taxon>Viridiplantae</taxon>
        <taxon>Streptophyta</taxon>
        <taxon>Embryophyta</taxon>
        <taxon>Tracheophyta</taxon>
        <taxon>Spermatophyta</taxon>
        <taxon>Magnoliopsida</taxon>
        <taxon>eudicotyledons</taxon>
        <taxon>Gunneridae</taxon>
        <taxon>Pentapetalae</taxon>
        <taxon>asterids</taxon>
        <taxon>campanulids</taxon>
        <taxon>Asterales</taxon>
        <taxon>Asteraceae</taxon>
        <taxon>Cichorioideae</taxon>
        <taxon>Cichorieae</taxon>
        <taxon>Lactucinae</taxon>
        <taxon>Lactuca</taxon>
    </lineage>
</organism>